<feature type="signal peptide" evidence="1">
    <location>
        <begin position="1"/>
        <end position="20"/>
    </location>
</feature>
<sequence>MLSYRLAVTAALFGVSAAHAFDIDTADPDLRMRFDITPKYSTAYRLKNPSAGLTRLDVAGDPGRVNEDDGDHNFDRGVISNRLDLLTEFDVRYRNLGFRVSGAAWLDGAYLQRNDYKGTEIYANGVPTGTVVSTANTGAGRDADEFLRSTRDQHGKGSEFLDVFGYAKGTIGDMPATVRVGRHTLQWGESLFFGQNGIANAQGPVDVAKVVSVPDWKFKEVLLPVEQVSASLGLTDELSLSAYYQLKWRGSRIPGVGSYFSNQDYVGTGSVNFGPGVDLPYRSRRDLEPRDSGQGGIQVRWSPADSNFEYGFYAAQYHDKVLAAPVFDFVNGDVHLAYAENIRTLGASVTSSIGSLNWALEGSLRWNAPLNSDPAVLVPGSAVTRCGDDDAPCFAVGRTAHLLLNGVYLLSPNAFWEGGAVLGELAYNRTLKVTKDIFNGVGGGLDGNTTKDAWALRMIFEPQYFQVLPGLDLSVPVSVAYNFGGRSSAVANFAGGVSDGGSYSVGLKGIYRTVWNFSLAYTDYFGREDTFTETLVDGSATPRQLTFGQSLKDRAYVSFSISRTF</sequence>
<dbReference type="Proteomes" id="UP000694660">
    <property type="component" value="Unassembled WGS sequence"/>
</dbReference>
<evidence type="ECO:0000256" key="1">
    <source>
        <dbReference type="SAM" id="SignalP"/>
    </source>
</evidence>
<evidence type="ECO:0000313" key="2">
    <source>
        <dbReference type="EMBL" id="MBT0962935.1"/>
    </source>
</evidence>
<proteinExistence type="predicted"/>
<accession>A0A944H9Y6</accession>
<name>A0A944H9Y6_DENI1</name>
<keyword evidence="1" id="KW-0732">Signal</keyword>
<keyword evidence="3" id="KW-1185">Reference proteome</keyword>
<evidence type="ECO:0000313" key="3">
    <source>
        <dbReference type="Proteomes" id="UP000694660"/>
    </source>
</evidence>
<organism evidence="2 3">
    <name type="scientific">Denitromonas iodatirespirans</name>
    <dbReference type="NCBI Taxonomy" id="2795389"/>
    <lineage>
        <taxon>Bacteria</taxon>
        <taxon>Pseudomonadati</taxon>
        <taxon>Pseudomonadota</taxon>
        <taxon>Betaproteobacteria</taxon>
        <taxon>Rhodocyclales</taxon>
        <taxon>Zoogloeaceae</taxon>
        <taxon>Denitromonas</taxon>
    </lineage>
</organism>
<dbReference type="Pfam" id="PF06980">
    <property type="entry name" value="DUF1302"/>
    <property type="match status" value="1"/>
</dbReference>
<reference evidence="3" key="1">
    <citation type="journal article" date="2022" name="ISME J.">
        <title>Genetic and phylogenetic analysis of dissimilatory iodate-reducing bacteria identifies potential niches across the world's oceans.</title>
        <authorList>
            <person name="Reyes-Umana V."/>
            <person name="Henning Z."/>
            <person name="Lee K."/>
            <person name="Barnum T.P."/>
            <person name="Coates J.D."/>
        </authorList>
    </citation>
    <scope>NUCLEOTIDE SEQUENCE [LARGE SCALE GENOMIC DNA]</scope>
    <source>
        <strain evidence="3">IR12</strain>
    </source>
</reference>
<dbReference type="RefSeq" id="WP_214362883.1">
    <property type="nucleotide sequence ID" value="NZ_JAEKFT010000022.1"/>
</dbReference>
<gene>
    <name evidence="2" type="ORF">I8J34_17265</name>
</gene>
<dbReference type="EMBL" id="JAEKFT010000022">
    <property type="protein sequence ID" value="MBT0962935.1"/>
    <property type="molecule type" value="Genomic_DNA"/>
</dbReference>
<comment type="caution">
    <text evidence="2">The sequence shown here is derived from an EMBL/GenBank/DDBJ whole genome shotgun (WGS) entry which is preliminary data.</text>
</comment>
<dbReference type="InterPro" id="IPR010727">
    <property type="entry name" value="DUF1302"/>
</dbReference>
<dbReference type="AlphaFoldDB" id="A0A944H9Y6"/>
<protein>
    <submittedName>
        <fullName evidence="2">DUF1302 domain-containing protein</fullName>
    </submittedName>
</protein>
<feature type="chain" id="PRO_5037006767" evidence="1">
    <location>
        <begin position="21"/>
        <end position="565"/>
    </location>
</feature>